<dbReference type="EMBL" id="JANRMS010002299">
    <property type="protein sequence ID" value="KAJ3523194.1"/>
    <property type="molecule type" value="Genomic_DNA"/>
</dbReference>
<sequence length="294" mass="32679">MDVVLMFVAGAVSSFTSGESIKSGIFRSWIYIGALLWAGTPAVPLWLLFLFFVALLFAIDLFIRFLKLYFTRELEGLRLIYAAVALKNKIKLQGPDLEPIGKAEEARDCRSCQLLGLAHLLPPLGHNLEAPQSIFTETSIERQASSLHHPKAPRHQSRDIQSRTIRPHRRFASRETPGINHHERCRSRPAVASANQGSREHLELQQGERDEPFFCQYASEPLVGLSVISPVLLSKRANPATTSNGSWIHHPHIIVKPQGGVSTSQTRAGVVRKGTPHSGAWGRRAPTVHNLTWS</sequence>
<name>A0ACC1RN74_9HYPO</name>
<reference evidence="1" key="1">
    <citation type="submission" date="2022-08" db="EMBL/GenBank/DDBJ databases">
        <title>Genome Sequence of Fusarium decemcellulare.</title>
        <authorList>
            <person name="Buettner E."/>
        </authorList>
    </citation>
    <scope>NUCLEOTIDE SEQUENCE</scope>
    <source>
        <strain evidence="1">Babe19</strain>
    </source>
</reference>
<dbReference type="Proteomes" id="UP001148629">
    <property type="component" value="Unassembled WGS sequence"/>
</dbReference>
<organism evidence="1 2">
    <name type="scientific">Fusarium decemcellulare</name>
    <dbReference type="NCBI Taxonomy" id="57161"/>
    <lineage>
        <taxon>Eukaryota</taxon>
        <taxon>Fungi</taxon>
        <taxon>Dikarya</taxon>
        <taxon>Ascomycota</taxon>
        <taxon>Pezizomycotina</taxon>
        <taxon>Sordariomycetes</taxon>
        <taxon>Hypocreomycetidae</taxon>
        <taxon>Hypocreales</taxon>
        <taxon>Nectriaceae</taxon>
        <taxon>Fusarium</taxon>
        <taxon>Fusarium decemcellulare species complex</taxon>
    </lineage>
</organism>
<evidence type="ECO:0000313" key="2">
    <source>
        <dbReference type="Proteomes" id="UP001148629"/>
    </source>
</evidence>
<evidence type="ECO:0000313" key="1">
    <source>
        <dbReference type="EMBL" id="KAJ3523194.1"/>
    </source>
</evidence>
<comment type="caution">
    <text evidence="1">The sequence shown here is derived from an EMBL/GenBank/DDBJ whole genome shotgun (WGS) entry which is preliminary data.</text>
</comment>
<keyword evidence="2" id="KW-1185">Reference proteome</keyword>
<gene>
    <name evidence="1" type="ORF">NM208_g12549</name>
</gene>
<proteinExistence type="predicted"/>
<protein>
    <submittedName>
        <fullName evidence="1">Uncharacterized protein</fullName>
    </submittedName>
</protein>
<accession>A0ACC1RN74</accession>